<keyword evidence="3" id="KW-1185">Reference proteome</keyword>
<reference evidence="2" key="1">
    <citation type="journal article" date="2020" name="bioRxiv">
        <title>Genomic and phenotypic heterogeneity of clinical isolates of the human pathogens Aspergillus fumigatus, Aspergillus lentulus and Aspergillus fumigatiaffinis.</title>
        <authorList>
            <person name="dos Santos R.A.C."/>
            <person name="Steenwyk J.L."/>
            <person name="Rivero-Menendez O."/>
            <person name="Mead M.E."/>
            <person name="Silva L.P."/>
            <person name="Bastos R.W."/>
            <person name="Alastruey-Izquierdo A."/>
            <person name="Goldman G.H."/>
            <person name="Rokas A."/>
        </authorList>
    </citation>
    <scope>NUCLEOTIDE SEQUENCE</scope>
    <source>
        <strain evidence="2">CNM-CM6805</strain>
    </source>
</reference>
<dbReference type="GO" id="GO:0016887">
    <property type="term" value="F:ATP hydrolysis activity"/>
    <property type="evidence" value="ECO:0007669"/>
    <property type="project" value="InterPro"/>
</dbReference>
<dbReference type="InterPro" id="IPR003959">
    <property type="entry name" value="ATPase_AAA_core"/>
</dbReference>
<dbReference type="Pfam" id="PF00069">
    <property type="entry name" value="Pkinase"/>
    <property type="match status" value="1"/>
</dbReference>
<dbReference type="Pfam" id="PF00004">
    <property type="entry name" value="AAA"/>
    <property type="match status" value="1"/>
</dbReference>
<sequence>MFQSTARRLYQLIGKTKLTDLPPEWQTPVSQVLDAEEKADPNFKNVEIRQHVYVTLKVCERDSPEGIREMEVYNHLKSVKTRHDGAMLVRSALDTFQIGSLKGNYQCLIHPPLGISLFDFRNQLAAKVLPENILKLTLLHLLLALDFLHTEAGIVHTDIQEKNIMLGIEDNSILTDFEESEKSNPSPRKIVGDQVIYASRKLGKTKHHGRPVLCDFGQARFGLTKYCGDIQPYIYRAPEVLLRMPWDQKVDIWNVAVVTWDLFQKGHLFYARDQYKQNSDSHHLAEMIALLGPPPKDMLRKSEYASEFFDSEGNWRGRVQIPTLSLENLEGNLQGEPICSPTVLGFSLNEKIWGEFAVEEVAEIQFSDAPFDMLAIPEDKKKVIKSLTESRVRATTEGKFDDITEGKGQGVIILLHGPPGVGKTLTAEAISERLQRPLYSISAGDLSAHAEELEVQLTRTFRVASNWKAVLLLDEADVYLQRRDGLHLERNRLVATFLRRLEYYPGIFFLTTNMLQDFDAAILDRIQLKLQYYDLDSSARQAIFRHLFVKIGAELLEDEIRNFAEVSLNGRQIKNVTKLAHNVAMSEGVPLRADHIRSALRANGHDYHVPLCQWLLDLFLEPAIARRQDAATQIPVRSSSASDIYVPHIKGDLPCHPILCPPNHPARMTAQAETITVDSGDDWASTYTTTDSEVTSLRSSVFDYIYENGRRYHAYHAGAYWGSNDEKAIDAMDICHFLYGLLLHGELHLAPLQNPKRVLDVGTGTGAWAVEFADMYPTAAVIGTDLSPIQPRMVPPNLTFEVDDCCDEWMYREPFDYIHVRGLYGSVADWDRFYQQALKHLVPGGCIEQVEMGVVPTSDDGSHIGTVYEKWGKASLESGDRFGKTLRIVDESKQRMIDAGFIEVVERRYKLPIGPWPKDKHLKMLGKYFRLVIEESMEMWVMYLWTNVLGFSRAEVEMIIAEMRKAIRNPSIHGYIHVSVVYGRKPDN</sequence>
<dbReference type="Gene3D" id="3.40.50.150">
    <property type="entry name" value="Vaccinia Virus protein VP39"/>
    <property type="match status" value="1"/>
</dbReference>
<dbReference type="InterPro" id="IPR029063">
    <property type="entry name" value="SAM-dependent_MTases_sf"/>
</dbReference>
<dbReference type="Pfam" id="PF13489">
    <property type="entry name" value="Methyltransf_23"/>
    <property type="match status" value="1"/>
</dbReference>
<organism evidence="2 3">
    <name type="scientific">Aspergillus fumigatiaffinis</name>
    <dbReference type="NCBI Taxonomy" id="340414"/>
    <lineage>
        <taxon>Eukaryota</taxon>
        <taxon>Fungi</taxon>
        <taxon>Dikarya</taxon>
        <taxon>Ascomycota</taxon>
        <taxon>Pezizomycotina</taxon>
        <taxon>Eurotiomycetes</taxon>
        <taxon>Eurotiomycetidae</taxon>
        <taxon>Eurotiales</taxon>
        <taxon>Aspergillaceae</taxon>
        <taxon>Aspergillus</taxon>
        <taxon>Aspergillus subgen. Fumigati</taxon>
    </lineage>
</organism>
<dbReference type="SUPFAM" id="SSF56112">
    <property type="entry name" value="Protein kinase-like (PK-like)"/>
    <property type="match status" value="1"/>
</dbReference>
<dbReference type="InterPro" id="IPR011009">
    <property type="entry name" value="Kinase-like_dom_sf"/>
</dbReference>
<reference evidence="2" key="2">
    <citation type="submission" date="2020-04" db="EMBL/GenBank/DDBJ databases">
        <authorList>
            <person name="Santos R.A.C."/>
            <person name="Steenwyk J.L."/>
            <person name="Rivero-Menendez O."/>
            <person name="Mead M.E."/>
            <person name="Silva L.P."/>
            <person name="Bastos R.W."/>
            <person name="Alastruey-Izquierdo A."/>
            <person name="Goldman G.H."/>
            <person name="Rokas A."/>
        </authorList>
    </citation>
    <scope>NUCLEOTIDE SEQUENCE</scope>
    <source>
        <strain evidence="2">CNM-CM6805</strain>
    </source>
</reference>
<dbReference type="Proteomes" id="UP000653565">
    <property type="component" value="Unassembled WGS sequence"/>
</dbReference>
<dbReference type="PANTHER" id="PTHR46411:SF3">
    <property type="entry name" value="AAA+ ATPASE DOMAIN-CONTAINING PROTEIN"/>
    <property type="match status" value="1"/>
</dbReference>
<dbReference type="PANTHER" id="PTHR46411">
    <property type="entry name" value="FAMILY ATPASE, PUTATIVE-RELATED"/>
    <property type="match status" value="1"/>
</dbReference>
<dbReference type="SUPFAM" id="SSF52540">
    <property type="entry name" value="P-loop containing nucleoside triphosphate hydrolases"/>
    <property type="match status" value="1"/>
</dbReference>
<dbReference type="SMART" id="SM00220">
    <property type="entry name" value="S_TKc"/>
    <property type="match status" value="1"/>
</dbReference>
<evidence type="ECO:0000313" key="2">
    <source>
        <dbReference type="EMBL" id="KAF4232358.1"/>
    </source>
</evidence>
<accession>A0A8H4GZW5</accession>
<evidence type="ECO:0000259" key="1">
    <source>
        <dbReference type="PROSITE" id="PS50011"/>
    </source>
</evidence>
<proteinExistence type="predicted"/>
<dbReference type="SMART" id="SM00382">
    <property type="entry name" value="AAA"/>
    <property type="match status" value="1"/>
</dbReference>
<protein>
    <recommendedName>
        <fullName evidence="1">Protein kinase domain-containing protein</fullName>
    </recommendedName>
</protein>
<evidence type="ECO:0000313" key="3">
    <source>
        <dbReference type="Proteomes" id="UP000653565"/>
    </source>
</evidence>
<dbReference type="EMBL" id="JAAAPX010000091">
    <property type="protein sequence ID" value="KAF4232358.1"/>
    <property type="molecule type" value="Genomic_DNA"/>
</dbReference>
<dbReference type="CDD" id="cd02440">
    <property type="entry name" value="AdoMet_MTases"/>
    <property type="match status" value="1"/>
</dbReference>
<name>A0A8H4GZW5_9EURO</name>
<dbReference type="CDD" id="cd19481">
    <property type="entry name" value="RecA-like_protease"/>
    <property type="match status" value="1"/>
</dbReference>
<dbReference type="InterPro" id="IPR027417">
    <property type="entry name" value="P-loop_NTPase"/>
</dbReference>
<gene>
    <name evidence="2" type="ORF">CNMCM6805_010004</name>
</gene>
<dbReference type="InterPro" id="IPR003593">
    <property type="entry name" value="AAA+_ATPase"/>
</dbReference>
<dbReference type="SUPFAM" id="SSF53335">
    <property type="entry name" value="S-adenosyl-L-methionine-dependent methyltransferases"/>
    <property type="match status" value="1"/>
</dbReference>
<dbReference type="Gene3D" id="1.10.510.10">
    <property type="entry name" value="Transferase(Phosphotransferase) domain 1"/>
    <property type="match status" value="1"/>
</dbReference>
<dbReference type="GO" id="GO:0005524">
    <property type="term" value="F:ATP binding"/>
    <property type="evidence" value="ECO:0007669"/>
    <property type="project" value="InterPro"/>
</dbReference>
<dbReference type="AlphaFoldDB" id="A0A8H4GZW5"/>
<feature type="domain" description="Protein kinase" evidence="1">
    <location>
        <begin position="32"/>
        <end position="352"/>
    </location>
</feature>
<dbReference type="PROSITE" id="PS50011">
    <property type="entry name" value="PROTEIN_KINASE_DOM"/>
    <property type="match status" value="1"/>
</dbReference>
<dbReference type="InterPro" id="IPR000719">
    <property type="entry name" value="Prot_kinase_dom"/>
</dbReference>
<dbReference type="GO" id="GO:0004672">
    <property type="term" value="F:protein kinase activity"/>
    <property type="evidence" value="ECO:0007669"/>
    <property type="project" value="InterPro"/>
</dbReference>
<dbReference type="Gene3D" id="3.40.50.300">
    <property type="entry name" value="P-loop containing nucleotide triphosphate hydrolases"/>
    <property type="match status" value="1"/>
</dbReference>
<comment type="caution">
    <text evidence="2">The sequence shown here is derived from an EMBL/GenBank/DDBJ whole genome shotgun (WGS) entry which is preliminary data.</text>
</comment>